<name>A0A2C5WUU0_9PEZI</name>
<reference evidence="10 11" key="2">
    <citation type="journal article" date="2013" name="IMA Fungus">
        <title>IMA Genome-F 1: Ceratocystis fimbriata: Draft nuclear genome sequence for the plant pathogen, Ceratocystis fimbriata.</title>
        <authorList>
            <person name="Wilken P.M."/>
            <person name="Steenkamp E.T."/>
            <person name="Wingfield M.J."/>
            <person name="de Beer Z.W."/>
            <person name="Wingfield B.D."/>
        </authorList>
    </citation>
    <scope>NUCLEOTIDE SEQUENCE [LARGE SCALE GENOMIC DNA]</scope>
    <source>
        <strain evidence="10 11">CBS 114723</strain>
    </source>
</reference>
<gene>
    <name evidence="10" type="ORF">CFIMG_006253RA</name>
</gene>
<comment type="caution">
    <text evidence="10">The sequence shown here is derived from an EMBL/GenBank/DDBJ whole genome shotgun (WGS) entry which is preliminary data.</text>
</comment>
<evidence type="ECO:0000256" key="3">
    <source>
        <dbReference type="ARBA" id="ARBA00023015"/>
    </source>
</evidence>
<dbReference type="OrthoDB" id="5310959at2759"/>
<evidence type="ECO:0000256" key="2">
    <source>
        <dbReference type="ARBA" id="ARBA00006210"/>
    </source>
</evidence>
<evidence type="ECO:0000313" key="11">
    <source>
        <dbReference type="Proteomes" id="UP000222788"/>
    </source>
</evidence>
<dbReference type="GO" id="GO:0003712">
    <property type="term" value="F:transcription coregulator activity"/>
    <property type="evidence" value="ECO:0007669"/>
    <property type="project" value="InterPro"/>
</dbReference>
<keyword evidence="11" id="KW-1185">Reference proteome</keyword>
<evidence type="ECO:0000256" key="4">
    <source>
        <dbReference type="ARBA" id="ARBA00023159"/>
    </source>
</evidence>
<evidence type="ECO:0000256" key="8">
    <source>
        <dbReference type="SAM" id="MobiDB-lite"/>
    </source>
</evidence>
<evidence type="ECO:0000256" key="7">
    <source>
        <dbReference type="RuleBase" id="RU364059"/>
    </source>
</evidence>
<keyword evidence="5 7" id="KW-0804">Transcription</keyword>
<evidence type="ECO:0000259" key="9">
    <source>
        <dbReference type="Pfam" id="PF10744"/>
    </source>
</evidence>
<evidence type="ECO:0000256" key="1">
    <source>
        <dbReference type="ARBA" id="ARBA00004123"/>
    </source>
</evidence>
<dbReference type="GO" id="GO:0045944">
    <property type="term" value="P:positive regulation of transcription by RNA polymerase II"/>
    <property type="evidence" value="ECO:0007669"/>
    <property type="project" value="UniProtKB-ARBA"/>
</dbReference>
<dbReference type="AlphaFoldDB" id="A0A2C5WUU0"/>
<feature type="domain" description="Mediator complex subunit Med1" evidence="9">
    <location>
        <begin position="128"/>
        <end position="545"/>
    </location>
</feature>
<reference evidence="10 11" key="1">
    <citation type="journal article" date="2013" name="Fungal Biol.">
        <title>Analysis of microsatellite markers in the genome of the plant pathogen Ceratocystis fimbriata.</title>
        <authorList>
            <person name="Simpson M.C."/>
            <person name="Wilken P.M."/>
            <person name="Coetzee M.P."/>
            <person name="Wingfield M.J."/>
            <person name="Wingfield B.D."/>
        </authorList>
    </citation>
    <scope>NUCLEOTIDE SEQUENCE [LARGE SCALE GENOMIC DNA]</scope>
    <source>
        <strain evidence="10 11">CBS 114723</strain>
    </source>
</reference>
<accession>A0A2C5WUU0</accession>
<dbReference type="InterPro" id="IPR019680">
    <property type="entry name" value="Mediator_Med1"/>
</dbReference>
<feature type="region of interest" description="Disordered" evidence="8">
    <location>
        <begin position="1"/>
        <end position="68"/>
    </location>
</feature>
<protein>
    <recommendedName>
        <fullName evidence="7">Mediator of RNA polymerase II transcription subunit 1</fullName>
    </recommendedName>
    <alternativeName>
        <fullName evidence="7">Mediator complex subunit 1</fullName>
    </alternativeName>
</protein>
<comment type="subcellular location">
    <subcellularLocation>
        <location evidence="1 7">Nucleus</location>
    </subcellularLocation>
</comment>
<evidence type="ECO:0000256" key="5">
    <source>
        <dbReference type="ARBA" id="ARBA00023163"/>
    </source>
</evidence>
<evidence type="ECO:0000256" key="6">
    <source>
        <dbReference type="ARBA" id="ARBA00023242"/>
    </source>
</evidence>
<organism evidence="10 11">
    <name type="scientific">Ceratocystis fimbriata CBS 114723</name>
    <dbReference type="NCBI Taxonomy" id="1035309"/>
    <lineage>
        <taxon>Eukaryota</taxon>
        <taxon>Fungi</taxon>
        <taxon>Dikarya</taxon>
        <taxon>Ascomycota</taxon>
        <taxon>Pezizomycotina</taxon>
        <taxon>Sordariomycetes</taxon>
        <taxon>Hypocreomycetidae</taxon>
        <taxon>Microascales</taxon>
        <taxon>Ceratocystidaceae</taxon>
        <taxon>Ceratocystis</taxon>
    </lineage>
</organism>
<keyword evidence="6 7" id="KW-0539">Nucleus</keyword>
<dbReference type="PANTHER" id="PTHR35041:SF4">
    <property type="entry name" value="MEDIATOR OF RNA POLYMERASE II TRANSCRIPTION SUBUNIT 1"/>
    <property type="match status" value="1"/>
</dbReference>
<proteinExistence type="inferred from homology"/>
<comment type="similarity">
    <text evidence="2 7">Belongs to the Mediator complex subunit 1 family.</text>
</comment>
<evidence type="ECO:0000313" key="10">
    <source>
        <dbReference type="EMBL" id="PHH49480.1"/>
    </source>
</evidence>
<dbReference type="PANTHER" id="PTHR35041">
    <property type="entry name" value="MEDIATOR OF RNA POLYMERASE II TRANSCRIPTION SUBUNIT 1"/>
    <property type="match status" value="1"/>
</dbReference>
<sequence length="728" mass="79229">MATPTPGSKPATVSQQGRTPQIAAATPPVSTPFSHIHAGASFSPMGSRSSPQTIKKSPANMNSTGAPPQNGAFSFDSPSAAMAMNMNSLSMSAGLDLGLDPLAVGSLGMENANTNVNSEAEKSKRLRTMIDLLQEKKGLVSEAGLERLCDRMGLVHIWEGTANGPKPRCITMAGKMFSVEVNLRNNIVVDVQLLFDESAEIVKQQSPRAAEILKQDLQLEPYQSPLTKTLDQFAVNLERLHSQDKLSVVPGFDCQEALASMSLSLHKLYDWDLEKTRMELAPSSGEEAIVNAVMCTRHGRPHLHARGSVGLSLQYWKEKRLAPAKPAIVKVVEETELVWSLLIMCAKAPMGTMPFALARVSTEWIAPDVAKPNPMAEETLQSVTGVVLDWQHPNNTVLPDETGMGPKYPDIVFKAILDPPVVLPQSVFVQVMQAVGQAPMDHQAPSSTFDALFFPSQAPSSAAGSSIVTHDPSEPRKISSKRKIRRLDIGGGESTALVDTTLFVYKPVYGQVLQEIQFAHPQQIIELLPVLRQYAFVATLLRNSFPLVSSQSLYTHGADDEVRYGNTSRALTHKQLYTSMVNRLDAPPTPTPGEPIVITPNVPDPINAGIDGRIDASLSLTPVPRLHISFLVGHKKATVKNEFNKVEDDRAIATTIDAGNQEMHERAGTLSLEIRLNGDVHVISQNIITAEAQAAGRDPQVLGKALMVMEDLCSWCEWIRSRFDLSHL</sequence>
<feature type="compositionally biased region" description="Polar residues" evidence="8">
    <location>
        <begin position="44"/>
        <end position="67"/>
    </location>
</feature>
<comment type="function">
    <text evidence="7">Component of the Mediator complex, a coactivator involved in the regulated transcription of nearly all RNA polymerase II-dependent genes. Mediator functions as a bridge to convey information from gene-specific regulatory proteins to the basal RNA polymerase II transcription machinery. Mediator is recruited to promoters by direct interactions with regulatory proteins and serves as a scaffold for the assembly of a functional preinitiation complex with RNA polymerase II and the general transcription factors.</text>
</comment>
<dbReference type="STRING" id="1035309.A0A2C5WUU0"/>
<dbReference type="GO" id="GO:0016592">
    <property type="term" value="C:mediator complex"/>
    <property type="evidence" value="ECO:0007669"/>
    <property type="project" value="InterPro"/>
</dbReference>
<dbReference type="Proteomes" id="UP000222788">
    <property type="component" value="Unassembled WGS sequence"/>
</dbReference>
<keyword evidence="3 7" id="KW-0805">Transcription regulation</keyword>
<keyword evidence="4 7" id="KW-0010">Activator</keyword>
<dbReference type="Pfam" id="PF10744">
    <property type="entry name" value="Med1"/>
    <property type="match status" value="1"/>
</dbReference>
<dbReference type="EMBL" id="APWK03000199">
    <property type="protein sequence ID" value="PHH49480.1"/>
    <property type="molecule type" value="Genomic_DNA"/>
</dbReference>